<accession>A0A1Y2B680</accession>
<organism evidence="9 10">
    <name type="scientific">Naematelia encephala</name>
    <dbReference type="NCBI Taxonomy" id="71784"/>
    <lineage>
        <taxon>Eukaryota</taxon>
        <taxon>Fungi</taxon>
        <taxon>Dikarya</taxon>
        <taxon>Basidiomycota</taxon>
        <taxon>Agaricomycotina</taxon>
        <taxon>Tremellomycetes</taxon>
        <taxon>Tremellales</taxon>
        <taxon>Naemateliaceae</taxon>
        <taxon>Naematelia</taxon>
    </lineage>
</organism>
<dbReference type="SUPFAM" id="SSF50729">
    <property type="entry name" value="PH domain-like"/>
    <property type="match status" value="1"/>
</dbReference>
<dbReference type="SUPFAM" id="SSF57863">
    <property type="entry name" value="ArfGap/RecO-like zinc finger"/>
    <property type="match status" value="1"/>
</dbReference>
<evidence type="ECO:0000259" key="7">
    <source>
        <dbReference type="PROSITE" id="PS50003"/>
    </source>
</evidence>
<dbReference type="FunFam" id="2.30.29.30:FF:000252">
    <property type="entry name" value="ARF GTPase activator (Csx2)"/>
    <property type="match status" value="1"/>
</dbReference>
<dbReference type="STRING" id="71784.A0A1Y2B680"/>
<dbReference type="EMBL" id="MCFC01000020">
    <property type="protein sequence ID" value="ORY30333.1"/>
    <property type="molecule type" value="Genomic_DNA"/>
</dbReference>
<keyword evidence="3 5" id="KW-0863">Zinc-finger</keyword>
<dbReference type="PANTHER" id="PTHR23180:SF160">
    <property type="entry name" value="ADP-RIBOSYLATION FACTOR GTPASE-ACTIVATING PROTEIN EFFECTOR PROTEIN 1"/>
    <property type="match status" value="1"/>
</dbReference>
<feature type="compositionally biased region" description="Polar residues" evidence="6">
    <location>
        <begin position="751"/>
        <end position="763"/>
    </location>
</feature>
<dbReference type="SMART" id="SM00233">
    <property type="entry name" value="PH"/>
    <property type="match status" value="1"/>
</dbReference>
<feature type="region of interest" description="Disordered" evidence="6">
    <location>
        <begin position="669"/>
        <end position="768"/>
    </location>
</feature>
<feature type="compositionally biased region" description="Basic and acidic residues" evidence="6">
    <location>
        <begin position="805"/>
        <end position="828"/>
    </location>
</feature>
<dbReference type="InterPro" id="IPR011993">
    <property type="entry name" value="PH-like_dom_sf"/>
</dbReference>
<evidence type="ECO:0000256" key="4">
    <source>
        <dbReference type="ARBA" id="ARBA00022833"/>
    </source>
</evidence>
<dbReference type="PANTHER" id="PTHR23180">
    <property type="entry name" value="CENTAURIN/ARF"/>
    <property type="match status" value="1"/>
</dbReference>
<evidence type="ECO:0000256" key="6">
    <source>
        <dbReference type="SAM" id="MobiDB-lite"/>
    </source>
</evidence>
<reference evidence="9 10" key="1">
    <citation type="submission" date="2016-07" db="EMBL/GenBank/DDBJ databases">
        <title>Pervasive Adenine N6-methylation of Active Genes in Fungi.</title>
        <authorList>
            <consortium name="DOE Joint Genome Institute"/>
            <person name="Mondo S.J."/>
            <person name="Dannebaum R.O."/>
            <person name="Kuo R.C."/>
            <person name="Labutti K."/>
            <person name="Haridas S."/>
            <person name="Kuo A."/>
            <person name="Salamov A."/>
            <person name="Ahrendt S.R."/>
            <person name="Lipzen A."/>
            <person name="Sullivan W."/>
            <person name="Andreopoulos W.B."/>
            <person name="Clum A."/>
            <person name="Lindquist E."/>
            <person name="Daum C."/>
            <person name="Ramamoorthy G.K."/>
            <person name="Gryganskyi A."/>
            <person name="Culley D."/>
            <person name="Magnuson J.K."/>
            <person name="James T.Y."/>
            <person name="O'Malley M.A."/>
            <person name="Stajich J.E."/>
            <person name="Spatafora J.W."/>
            <person name="Visel A."/>
            <person name="Grigoriev I.V."/>
        </authorList>
    </citation>
    <scope>NUCLEOTIDE SEQUENCE [LARGE SCALE GENOMIC DNA]</scope>
    <source>
        <strain evidence="9 10">68-887.2</strain>
    </source>
</reference>
<keyword evidence="4" id="KW-0862">Zinc</keyword>
<dbReference type="InParanoid" id="A0A1Y2B680"/>
<dbReference type="PROSITE" id="PS50115">
    <property type="entry name" value="ARFGAP"/>
    <property type="match status" value="1"/>
</dbReference>
<dbReference type="Pfam" id="PF00169">
    <property type="entry name" value="PH"/>
    <property type="match status" value="1"/>
</dbReference>
<dbReference type="Gene3D" id="2.30.29.30">
    <property type="entry name" value="Pleckstrin-homology domain (PH domain)/Phosphotyrosine-binding domain (PTB)"/>
    <property type="match status" value="1"/>
</dbReference>
<name>A0A1Y2B680_9TREE</name>
<dbReference type="GO" id="GO:0008270">
    <property type="term" value="F:zinc ion binding"/>
    <property type="evidence" value="ECO:0007669"/>
    <property type="project" value="UniProtKB-KW"/>
</dbReference>
<evidence type="ECO:0000256" key="1">
    <source>
        <dbReference type="ARBA" id="ARBA00022468"/>
    </source>
</evidence>
<dbReference type="Gene3D" id="1.10.220.150">
    <property type="entry name" value="Arf GTPase activating protein"/>
    <property type="match status" value="1"/>
</dbReference>
<dbReference type="Pfam" id="PF01412">
    <property type="entry name" value="ArfGap"/>
    <property type="match status" value="1"/>
</dbReference>
<dbReference type="InterPro" id="IPR001849">
    <property type="entry name" value="PH_domain"/>
</dbReference>
<evidence type="ECO:0000313" key="9">
    <source>
        <dbReference type="EMBL" id="ORY30333.1"/>
    </source>
</evidence>
<feature type="domain" description="PH" evidence="7">
    <location>
        <begin position="524"/>
        <end position="630"/>
    </location>
</feature>
<keyword evidence="1" id="KW-0343">GTPase activation</keyword>
<evidence type="ECO:0000259" key="8">
    <source>
        <dbReference type="PROSITE" id="PS50115"/>
    </source>
</evidence>
<feature type="region of interest" description="Disordered" evidence="6">
    <location>
        <begin position="423"/>
        <end position="449"/>
    </location>
</feature>
<feature type="region of interest" description="Disordered" evidence="6">
    <location>
        <begin position="794"/>
        <end position="831"/>
    </location>
</feature>
<dbReference type="PRINTS" id="PR00405">
    <property type="entry name" value="REVINTRACTNG"/>
</dbReference>
<evidence type="ECO:0000256" key="2">
    <source>
        <dbReference type="ARBA" id="ARBA00022723"/>
    </source>
</evidence>
<feature type="compositionally biased region" description="Pro residues" evidence="6">
    <location>
        <begin position="29"/>
        <end position="39"/>
    </location>
</feature>
<dbReference type="CDD" id="cd08204">
    <property type="entry name" value="ArfGap"/>
    <property type="match status" value="1"/>
</dbReference>
<comment type="caution">
    <text evidence="9">The sequence shown here is derived from an EMBL/GenBank/DDBJ whole genome shotgun (WGS) entry which is preliminary data.</text>
</comment>
<gene>
    <name evidence="9" type="ORF">BCR39DRAFT_529231</name>
</gene>
<dbReference type="FunFam" id="1.10.220.150:FF:000009">
    <property type="entry name" value="stromal membrane-associated protein 1 isoform X1"/>
    <property type="match status" value="1"/>
</dbReference>
<protein>
    <submittedName>
        <fullName evidence="9">Putative GTPase activating protein for Arf-domain-containing protein</fullName>
    </submittedName>
</protein>
<dbReference type="SMART" id="SM00105">
    <property type="entry name" value="ArfGap"/>
    <property type="match status" value="1"/>
</dbReference>
<keyword evidence="2" id="KW-0479">Metal-binding</keyword>
<keyword evidence="10" id="KW-1185">Reference proteome</keyword>
<dbReference type="InterPro" id="IPR038508">
    <property type="entry name" value="ArfGAP_dom_sf"/>
</dbReference>
<dbReference type="Proteomes" id="UP000193986">
    <property type="component" value="Unassembled WGS sequence"/>
</dbReference>
<feature type="domain" description="Arf-GAP" evidence="8">
    <location>
        <begin position="869"/>
        <end position="992"/>
    </location>
</feature>
<dbReference type="OrthoDB" id="10266696at2759"/>
<dbReference type="GO" id="GO:0005096">
    <property type="term" value="F:GTPase activator activity"/>
    <property type="evidence" value="ECO:0007669"/>
    <property type="project" value="UniProtKB-KW"/>
</dbReference>
<dbReference type="InterPro" id="IPR037278">
    <property type="entry name" value="ARFGAP/RecO"/>
</dbReference>
<feature type="region of interest" description="Disordered" evidence="6">
    <location>
        <begin position="1"/>
        <end position="56"/>
    </location>
</feature>
<sequence length="996" mass="108183">MSTGLSSSPPTLPVPRQPSPLSFSSVPAQEPPSPIPLSPALPSTEPVASSSRFPHAVPLSSPMTGHVPARTAVPVEPLPDSLLLRSTFASLDHSATTLKRLTKSVLASTTAYLALLDQLEKVEDELFSGLGELGGWLEGGYGIPGIMWDDDGKGRVKGVRAIRRERRKREREQVEALVDHGLKAVKGELKRTGVAGGGAQTRFEATAKQFYHQTSIYLAPQPTAQTSAVNSQPTQSSHTVSAEAAQAGRAAQFDIARYAHHSTLLYAVPPSSIPCVDLLVGLYGWIGELLGETPGIRGVDDVVPTMKSADEALLSRSSNTTSTSPTEIIKGELSSSLAHLSHIRADLLQAWAARHLQTTHLESLAQSVDQHPPPPSPSDSLLPVSSNGIEHKRPHRKIQKIQRSVGGRLRDFLTTSTSTTNLSTLAETRSGRMSLDASHHHHSAPRSKAIPEEGVLPSQSIVEKRPALPSRHSLHVTNREYIAPLSRQLDISLGLDSNITSRDNLVGNLSIRTGNEDEQRVEVGRKKEGVLWGAGTWEGLSRTGGKSKWEKFWVVLDHCRIYEYRDNGLDRPESAYAVIDLKFASVREGRGTDRRFVFEIVTPTQGRRLYQATSETEMKQWLYAICNAIESSINGTSSVRTFDASKLRTPSGALDDYALPTRSKLALLGAGAGARRSMPPPPRDRQRKTSLKDVLRQSADLASEKWSSVVNAQGRPQIGRGGSSGKSSIEDGNMTPTATPLSSRKMERPTPNRSKTSESSSPSIDRVSWYEENADGEIEKRVLEMAGLGIGLGFSPAGSGSGRRVHSEGVPKGKTEDGEGAEISRSRSAEQPTVALISPTHFPHVSPTLVSSPVLPALVSPPDVPVVDMQLLRAVADLPHNMRCADCGRGMKSSRWATLSLRENPMVLFICIRCCGLHRGLGTHISKPRSVDLDKWTRESIMLATEWGNQRGNAVWEATRSDSVELNDGDMADFIKAKYVEGRWLADEDKQRYGLA</sequence>
<dbReference type="InterPro" id="IPR001164">
    <property type="entry name" value="ArfGAP_dom"/>
</dbReference>
<evidence type="ECO:0000256" key="3">
    <source>
        <dbReference type="ARBA" id="ARBA00022771"/>
    </source>
</evidence>
<evidence type="ECO:0000313" key="10">
    <source>
        <dbReference type="Proteomes" id="UP000193986"/>
    </source>
</evidence>
<feature type="region of interest" description="Disordered" evidence="6">
    <location>
        <begin position="364"/>
        <end position="397"/>
    </location>
</feature>
<evidence type="ECO:0000256" key="5">
    <source>
        <dbReference type="PROSITE-ProRule" id="PRU00288"/>
    </source>
</evidence>
<dbReference type="PROSITE" id="PS50003">
    <property type="entry name" value="PH_DOMAIN"/>
    <property type="match status" value="1"/>
</dbReference>
<dbReference type="AlphaFoldDB" id="A0A1Y2B680"/>
<proteinExistence type="predicted"/>
<dbReference type="InterPro" id="IPR045258">
    <property type="entry name" value="ACAP1/2/3-like"/>
</dbReference>